<protein>
    <submittedName>
        <fullName evidence="1">Uncharacterized protein</fullName>
    </submittedName>
</protein>
<proteinExistence type="predicted"/>
<accession>A0A199UAF1</accession>
<evidence type="ECO:0000313" key="1">
    <source>
        <dbReference type="EMBL" id="OAY21730.1"/>
    </source>
</evidence>
<sequence length="56" mass="6168">MGECSKRNLERMLIHSCNMVVHIPPLVACGSDQSTVDTAITLLSRPYTHVSTELVI</sequence>
<name>A0A199UAF1_MANES</name>
<dbReference type="EMBL" id="KV450683">
    <property type="protein sequence ID" value="OAY21730.1"/>
    <property type="molecule type" value="Genomic_DNA"/>
</dbReference>
<dbReference type="AlphaFoldDB" id="A0A199UAF1"/>
<organism evidence="1">
    <name type="scientific">Manihot esculenta</name>
    <name type="common">Cassava</name>
    <name type="synonym">Jatropha manihot</name>
    <dbReference type="NCBI Taxonomy" id="3983"/>
    <lineage>
        <taxon>Eukaryota</taxon>
        <taxon>Viridiplantae</taxon>
        <taxon>Streptophyta</taxon>
        <taxon>Embryophyta</taxon>
        <taxon>Tracheophyta</taxon>
        <taxon>Spermatophyta</taxon>
        <taxon>Magnoliopsida</taxon>
        <taxon>eudicotyledons</taxon>
        <taxon>Gunneridae</taxon>
        <taxon>Pentapetalae</taxon>
        <taxon>rosids</taxon>
        <taxon>fabids</taxon>
        <taxon>Malpighiales</taxon>
        <taxon>Euphorbiaceae</taxon>
        <taxon>Crotonoideae</taxon>
        <taxon>Manihoteae</taxon>
        <taxon>Manihot</taxon>
    </lineage>
</organism>
<gene>
    <name evidence="1" type="ORF">MANES_S061900</name>
</gene>
<reference evidence="1" key="1">
    <citation type="submission" date="2016-02" db="EMBL/GenBank/DDBJ databases">
        <title>WGS assembly of Manihot esculenta.</title>
        <authorList>
            <person name="Bredeson J.V."/>
            <person name="Prochnik S.E."/>
            <person name="Lyons J.B."/>
            <person name="Schmutz J."/>
            <person name="Grimwood J."/>
            <person name="Vrebalov J."/>
            <person name="Bart R.S."/>
            <person name="Amuge T."/>
            <person name="Ferguson M.E."/>
            <person name="Green R."/>
            <person name="Putnam N."/>
            <person name="Stites J."/>
            <person name="Rounsley S."/>
            <person name="Rokhsar D.S."/>
        </authorList>
    </citation>
    <scope>NUCLEOTIDE SEQUENCE [LARGE SCALE GENOMIC DNA]</scope>
    <source>
        <tissue evidence="1">Leaf</tissue>
    </source>
</reference>